<name>A0A0K9YLU4_9BACL</name>
<sequence length="79" mass="9336">MRFIDELYELYRGHLNGDEEDITAVVVGILADQSREDLIDLVDDMEEEELFQMMATYMIEVMKRKVAMEDEQFPATMMH</sequence>
<evidence type="ECO:0000313" key="1">
    <source>
        <dbReference type="EMBL" id="GED71339.1"/>
    </source>
</evidence>
<dbReference type="EMBL" id="LGIQ01000011">
    <property type="protein sequence ID" value="KNB69627.1"/>
    <property type="molecule type" value="Genomic_DNA"/>
</dbReference>
<reference evidence="2" key="2">
    <citation type="submission" date="2015-07" db="EMBL/GenBank/DDBJ databases">
        <title>MeaNS - Measles Nucleotide Surveillance Program.</title>
        <authorList>
            <person name="Tran T."/>
            <person name="Druce J."/>
        </authorList>
    </citation>
    <scope>NUCLEOTIDE SEQUENCE</scope>
    <source>
        <strain evidence="2">DSM 9887</strain>
    </source>
</reference>
<dbReference type="Pfam" id="PF19651">
    <property type="entry name" value="DUF6154"/>
    <property type="match status" value="1"/>
</dbReference>
<dbReference type="InterPro" id="IPR046152">
    <property type="entry name" value="DUF6154"/>
</dbReference>
<evidence type="ECO:0008006" key="5">
    <source>
        <dbReference type="Google" id="ProtNLM"/>
    </source>
</evidence>
<evidence type="ECO:0000313" key="2">
    <source>
        <dbReference type="EMBL" id="KNB69627.1"/>
    </source>
</evidence>
<reference evidence="3" key="1">
    <citation type="submission" date="2015-07" db="EMBL/GenBank/DDBJ databases">
        <title>Genome sequencing project for genomic taxonomy and phylogenomics of Bacillus-like bacteria.</title>
        <authorList>
            <person name="Liu B."/>
            <person name="Wang J."/>
            <person name="Zhu Y."/>
            <person name="Liu G."/>
            <person name="Chen Q."/>
            <person name="Chen Z."/>
            <person name="Lan J."/>
            <person name="Che J."/>
            <person name="Ge C."/>
            <person name="Shi H."/>
            <person name="Pan Z."/>
            <person name="Liu X."/>
        </authorList>
    </citation>
    <scope>NUCLEOTIDE SEQUENCE [LARGE SCALE GENOMIC DNA]</scope>
    <source>
        <strain evidence="3">DSM 9887</strain>
    </source>
</reference>
<accession>A0A0K9YLU4</accession>
<dbReference type="AlphaFoldDB" id="A0A0K9YLU4"/>
<keyword evidence="4" id="KW-1185">Reference proteome</keyword>
<gene>
    <name evidence="2" type="ORF">ADS79_27610</name>
    <name evidence="1" type="ORF">BRE01_50410</name>
</gene>
<dbReference type="Proteomes" id="UP000036834">
    <property type="component" value="Unassembled WGS sequence"/>
</dbReference>
<dbReference type="STRING" id="54915.ADS79_27610"/>
<dbReference type="Proteomes" id="UP000319578">
    <property type="component" value="Unassembled WGS sequence"/>
</dbReference>
<dbReference type="EMBL" id="BJON01000020">
    <property type="protein sequence ID" value="GED71339.1"/>
    <property type="molecule type" value="Genomic_DNA"/>
</dbReference>
<comment type="caution">
    <text evidence="2">The sequence shown here is derived from an EMBL/GenBank/DDBJ whole genome shotgun (WGS) entry which is preliminary data.</text>
</comment>
<dbReference type="PATRIC" id="fig|54915.3.peg.4710"/>
<dbReference type="OrthoDB" id="2381948at2"/>
<proteinExistence type="predicted"/>
<organism evidence="2 3">
    <name type="scientific">Brevibacillus reuszeri</name>
    <dbReference type="NCBI Taxonomy" id="54915"/>
    <lineage>
        <taxon>Bacteria</taxon>
        <taxon>Bacillati</taxon>
        <taxon>Bacillota</taxon>
        <taxon>Bacilli</taxon>
        <taxon>Bacillales</taxon>
        <taxon>Paenibacillaceae</taxon>
        <taxon>Brevibacillus</taxon>
    </lineage>
</organism>
<dbReference type="RefSeq" id="WP_049741654.1">
    <property type="nucleotide sequence ID" value="NZ_BEXF01000001.1"/>
</dbReference>
<evidence type="ECO:0000313" key="4">
    <source>
        <dbReference type="Proteomes" id="UP000319578"/>
    </source>
</evidence>
<protein>
    <recommendedName>
        <fullName evidence="5">Cytosolic protein</fullName>
    </recommendedName>
</protein>
<reference evidence="1 4" key="3">
    <citation type="submission" date="2019-06" db="EMBL/GenBank/DDBJ databases">
        <title>Whole genome shotgun sequence of Brevibacillus reuszeri NBRC 15719.</title>
        <authorList>
            <person name="Hosoyama A."/>
            <person name="Uohara A."/>
            <person name="Ohji S."/>
            <person name="Ichikawa N."/>
        </authorList>
    </citation>
    <scope>NUCLEOTIDE SEQUENCE [LARGE SCALE GENOMIC DNA]</scope>
    <source>
        <strain evidence="1 4">NBRC 15719</strain>
    </source>
</reference>
<evidence type="ECO:0000313" key="3">
    <source>
        <dbReference type="Proteomes" id="UP000036834"/>
    </source>
</evidence>